<evidence type="ECO:0000256" key="1">
    <source>
        <dbReference type="SAM" id="Phobius"/>
    </source>
</evidence>
<keyword evidence="3" id="KW-1185">Reference proteome</keyword>
<evidence type="ECO:0000313" key="2">
    <source>
        <dbReference type="EMBL" id="CCU55609.1"/>
    </source>
</evidence>
<keyword evidence="1" id="KW-1133">Transmembrane helix</keyword>
<feature type="transmembrane region" description="Helical" evidence="1">
    <location>
        <begin position="6"/>
        <end position="26"/>
    </location>
</feature>
<dbReference type="GeneID" id="15613031"/>
<gene>
    <name evidence="2" type="ORF">CHBEV_041</name>
</gene>
<dbReference type="KEGG" id="vg:15613031"/>
<evidence type="ECO:0000313" key="3">
    <source>
        <dbReference type="Proteomes" id="UP000792220"/>
    </source>
</evidence>
<proteinExistence type="predicted"/>
<dbReference type="EMBL" id="HF679132">
    <property type="protein sequence ID" value="CCU55609.1"/>
    <property type="molecule type" value="Genomic_DNA"/>
</dbReference>
<accession>A0A916KPF2</accession>
<keyword evidence="1" id="KW-0472">Membrane</keyword>
<organism evidence="2 3">
    <name type="scientific">Choristoneura biennis entomopoxvirus</name>
    <name type="common">CbEPV</name>
    <dbReference type="NCBI Taxonomy" id="10288"/>
    <lineage>
        <taxon>Viruses</taxon>
        <taxon>Varidnaviria</taxon>
        <taxon>Bamfordvirae</taxon>
        <taxon>Nucleocytoviricota</taxon>
        <taxon>Pokkesviricetes</taxon>
        <taxon>Chitovirales</taxon>
        <taxon>Poxviridae</taxon>
        <taxon>Entomopoxvirinae</taxon>
        <taxon>Betaentomopoxvirus</taxon>
        <taxon>Betaentomopoxvirus cbiennis</taxon>
    </lineage>
</organism>
<dbReference type="Proteomes" id="UP000792220">
    <property type="component" value="Genome"/>
</dbReference>
<dbReference type="RefSeq" id="YP_008004111.1">
    <property type="nucleotide sequence ID" value="NC_021248.1"/>
</dbReference>
<organismHost>
    <name type="scientific">Choristoneura fumiferana</name>
    <name type="common">Spruce budworm moth</name>
    <name type="synonym">Archips fumiferana</name>
    <dbReference type="NCBI Taxonomy" id="7141"/>
</organismHost>
<protein>
    <submittedName>
        <fullName evidence="2">Uncharacterized protein</fullName>
    </submittedName>
</protein>
<name>A0A916KPF2_CBEPV</name>
<reference evidence="2" key="1">
    <citation type="journal article" date="2013" name="J. Virol.">
        <title>New Insights into the Evolution of Entomopoxvirinae from the Complete Genome Sequences of Four Entomopoxviruses Infecting Adoxophyes honmai, Choristoneura biennis, Choristoneura rosaceana, and Mythimna separata.</title>
        <authorList>
            <person name="Theze J."/>
            <person name="Takatsuka J."/>
            <person name="Li Z."/>
            <person name="Gallais J."/>
            <person name="Doucet D."/>
            <person name="Arif B."/>
            <person name="Nakai M."/>
            <person name="Herniou E.A."/>
        </authorList>
    </citation>
    <scope>NUCLEOTIDE SEQUENCE</scope>
</reference>
<keyword evidence="1" id="KW-0812">Transmembrane</keyword>
<sequence length="101" mass="12022">MKFEKLYESIYIIIFVFSTIIIYHIATHNEKLINCDEDIIKIINNTLSNEINTLYNEINNLQLYIYKNINASNNIYSTEYSESSEYNNISNEYNIYKNISN</sequence>